<feature type="signal peptide" evidence="1">
    <location>
        <begin position="1"/>
        <end position="19"/>
    </location>
</feature>
<evidence type="ECO:0000313" key="3">
    <source>
        <dbReference type="Proteomes" id="UP001163046"/>
    </source>
</evidence>
<dbReference type="EMBL" id="MU827323">
    <property type="protein sequence ID" value="KAJ7356211.1"/>
    <property type="molecule type" value="Genomic_DNA"/>
</dbReference>
<protein>
    <submittedName>
        <fullName evidence="2">Uncharacterized protein</fullName>
    </submittedName>
</protein>
<evidence type="ECO:0000256" key="1">
    <source>
        <dbReference type="SAM" id="SignalP"/>
    </source>
</evidence>
<keyword evidence="1" id="KW-0732">Signal</keyword>
<accession>A0A9X0CKM1</accession>
<proteinExistence type="predicted"/>
<feature type="chain" id="PRO_5040765237" evidence="1">
    <location>
        <begin position="20"/>
        <end position="96"/>
    </location>
</feature>
<sequence length="96" mass="10959">MKNFVFLLSILLLVMHVRAQKGQPHDFIYKAAAQICKPYFAQCAQNRQIRECFQDVYKTCLPTYQKRLQSIENCAAEAGDDLEAVLNCYQGSAHEA</sequence>
<dbReference type="AlphaFoldDB" id="A0A9X0CKM1"/>
<dbReference type="Proteomes" id="UP001163046">
    <property type="component" value="Unassembled WGS sequence"/>
</dbReference>
<name>A0A9X0CKM1_9CNID</name>
<comment type="caution">
    <text evidence="2">The sequence shown here is derived from an EMBL/GenBank/DDBJ whole genome shotgun (WGS) entry which is preliminary data.</text>
</comment>
<keyword evidence="3" id="KW-1185">Reference proteome</keyword>
<dbReference type="OrthoDB" id="5946430at2759"/>
<reference evidence="2" key="1">
    <citation type="submission" date="2023-01" db="EMBL/GenBank/DDBJ databases">
        <title>Genome assembly of the deep-sea coral Lophelia pertusa.</title>
        <authorList>
            <person name="Herrera S."/>
            <person name="Cordes E."/>
        </authorList>
    </citation>
    <scope>NUCLEOTIDE SEQUENCE</scope>
    <source>
        <strain evidence="2">USNM1676648</strain>
        <tissue evidence="2">Polyp</tissue>
    </source>
</reference>
<evidence type="ECO:0000313" key="2">
    <source>
        <dbReference type="EMBL" id="KAJ7356211.1"/>
    </source>
</evidence>
<organism evidence="2 3">
    <name type="scientific">Desmophyllum pertusum</name>
    <dbReference type="NCBI Taxonomy" id="174260"/>
    <lineage>
        <taxon>Eukaryota</taxon>
        <taxon>Metazoa</taxon>
        <taxon>Cnidaria</taxon>
        <taxon>Anthozoa</taxon>
        <taxon>Hexacorallia</taxon>
        <taxon>Scleractinia</taxon>
        <taxon>Caryophylliina</taxon>
        <taxon>Caryophylliidae</taxon>
        <taxon>Desmophyllum</taxon>
    </lineage>
</organism>
<gene>
    <name evidence="2" type="ORF">OS493_025963</name>
</gene>